<sequence>MSERIVIATADDQAYGQLQEMLGEVAADAFAEDRCCSLSETVASMHRGAMDALLLDLDLPGSQGLATLQQLRGMDPMLPIILICSQAQQTLARQALGQSVQGYIFKGDGVGYLLAQMLHDSIGQGLLKLELQRAQVSLDSIDDAVIGMDMRGGVDYINSAAEVMTGWLREEAVGQPITRVMRLVEGTHDDASPLDLAQQERGAKGARCKASMVRRDGALMEIEESVAPIHGGHGRISGAVVVFQDVTEARRMSYLAQHDVLTRLPNRVLLNDRIAQAIGMAQRNGKSTALLFLDLDNFKRINDSLGHAGGDQLLREVAQRLSDCVRGSDTVSRNGGDEFVVLLAEERSLHDAGIAAQKILAALAEPHRIEQQEVQVTTSIGISVYPADAKDADTLMKNADTAMYCAKQAGRNNFQFFRRDMNLQALERQRIERDLSLAQPRHQLRLHYQPRVDLATGAITGAEALLRWRHPTRGLLLPECFLKQAEDSGLIVPIGRWALQEACLQFRRWRVLGSRLASVTVKLSSAELYQPDFVSCLRAILKQTGLSPCSLQLDIREASLTQDIESSSIILQQLSALGVRLALVDFGLGLSNLHGLLAMPFDVLKINRASVQAMGCRGGQEAIAGALIALGERLGCQMVATGVETSEQSALLQLERCNQATGFLFGHGMPARQFTRLLNARTIATAGV</sequence>
<dbReference type="SMART" id="SM00267">
    <property type="entry name" value="GGDEF"/>
    <property type="match status" value="1"/>
</dbReference>
<dbReference type="AlphaFoldDB" id="A0A2V4KRW3"/>
<dbReference type="SMART" id="SM00448">
    <property type="entry name" value="REC"/>
    <property type="match status" value="1"/>
</dbReference>
<dbReference type="Pfam" id="PF00989">
    <property type="entry name" value="PAS"/>
    <property type="match status" value="1"/>
</dbReference>
<feature type="modified residue" description="4-aspartylphosphate" evidence="3">
    <location>
        <position position="56"/>
    </location>
</feature>
<evidence type="ECO:0000256" key="2">
    <source>
        <dbReference type="ARBA" id="ARBA00004533"/>
    </source>
</evidence>
<dbReference type="Gene3D" id="3.20.20.450">
    <property type="entry name" value="EAL domain"/>
    <property type="match status" value="1"/>
</dbReference>
<dbReference type="Gene3D" id="3.30.70.270">
    <property type="match status" value="1"/>
</dbReference>
<dbReference type="PANTHER" id="PTHR44757:SF2">
    <property type="entry name" value="BIOFILM ARCHITECTURE MAINTENANCE PROTEIN MBAA"/>
    <property type="match status" value="1"/>
</dbReference>
<evidence type="ECO:0000259" key="8">
    <source>
        <dbReference type="PROSITE" id="PS50887"/>
    </source>
</evidence>
<dbReference type="InterPro" id="IPR000014">
    <property type="entry name" value="PAS"/>
</dbReference>
<dbReference type="GO" id="GO:0005886">
    <property type="term" value="C:plasma membrane"/>
    <property type="evidence" value="ECO:0007669"/>
    <property type="project" value="UniProtKB-SubCell"/>
</dbReference>
<evidence type="ECO:0000259" key="6">
    <source>
        <dbReference type="PROSITE" id="PS50113"/>
    </source>
</evidence>
<dbReference type="PROSITE" id="PS50112">
    <property type="entry name" value="PAS"/>
    <property type="match status" value="1"/>
</dbReference>
<dbReference type="PROSITE" id="PS50883">
    <property type="entry name" value="EAL"/>
    <property type="match status" value="1"/>
</dbReference>
<dbReference type="PROSITE" id="PS50110">
    <property type="entry name" value="RESPONSE_REGULATORY"/>
    <property type="match status" value="1"/>
</dbReference>
<feature type="domain" description="PAS" evidence="5">
    <location>
        <begin position="130"/>
        <end position="184"/>
    </location>
</feature>
<dbReference type="Pfam" id="PF00563">
    <property type="entry name" value="EAL"/>
    <property type="match status" value="1"/>
</dbReference>
<dbReference type="PANTHER" id="PTHR44757">
    <property type="entry name" value="DIGUANYLATE CYCLASE DGCP"/>
    <property type="match status" value="1"/>
</dbReference>
<dbReference type="Gene3D" id="3.30.450.20">
    <property type="entry name" value="PAS domain"/>
    <property type="match status" value="1"/>
</dbReference>
<comment type="cofactor">
    <cofactor evidence="1">
        <name>Mg(2+)</name>
        <dbReference type="ChEBI" id="CHEBI:18420"/>
    </cofactor>
</comment>
<feature type="domain" description="PAC" evidence="6">
    <location>
        <begin position="206"/>
        <end position="258"/>
    </location>
</feature>
<organism evidence="9 10">
    <name type="scientific">Aquipseudomonas alcaligenes</name>
    <name type="common">Pseudomonas alcaligenes</name>
    <dbReference type="NCBI Taxonomy" id="43263"/>
    <lineage>
        <taxon>Bacteria</taxon>
        <taxon>Pseudomonadati</taxon>
        <taxon>Pseudomonadota</taxon>
        <taxon>Gammaproteobacteria</taxon>
        <taxon>Pseudomonadales</taxon>
        <taxon>Pseudomonadaceae</taxon>
        <taxon>Aquipseudomonas</taxon>
    </lineage>
</organism>
<reference evidence="9 10" key="1">
    <citation type="submission" date="2018-06" db="EMBL/GenBank/DDBJ databases">
        <title>Pseudomonas diversity within urban Lake Michigan freshwaters.</title>
        <authorList>
            <person name="Batrich M."/>
            <person name="Hatzopoulos T."/>
            <person name="Putonti C."/>
        </authorList>
    </citation>
    <scope>NUCLEOTIDE SEQUENCE [LARGE SCALE GENOMIC DNA]</scope>
    <source>
        <strain evidence="9 10">MB-090714</strain>
    </source>
</reference>
<dbReference type="InterPro" id="IPR011006">
    <property type="entry name" value="CheY-like_superfamily"/>
</dbReference>
<dbReference type="GO" id="GO:0003824">
    <property type="term" value="F:catalytic activity"/>
    <property type="evidence" value="ECO:0007669"/>
    <property type="project" value="UniProtKB-ARBA"/>
</dbReference>
<dbReference type="NCBIfam" id="TIGR00229">
    <property type="entry name" value="sensory_box"/>
    <property type="match status" value="1"/>
</dbReference>
<dbReference type="InterPro" id="IPR043128">
    <property type="entry name" value="Rev_trsase/Diguanyl_cyclase"/>
</dbReference>
<dbReference type="InterPro" id="IPR029787">
    <property type="entry name" value="Nucleotide_cyclase"/>
</dbReference>
<dbReference type="CDD" id="cd00130">
    <property type="entry name" value="PAS"/>
    <property type="match status" value="1"/>
</dbReference>
<dbReference type="Pfam" id="PF00072">
    <property type="entry name" value="Response_reg"/>
    <property type="match status" value="1"/>
</dbReference>
<feature type="domain" description="GGDEF" evidence="8">
    <location>
        <begin position="286"/>
        <end position="419"/>
    </location>
</feature>
<dbReference type="PROSITE" id="PS50887">
    <property type="entry name" value="GGDEF"/>
    <property type="match status" value="1"/>
</dbReference>
<dbReference type="InterPro" id="IPR035919">
    <property type="entry name" value="EAL_sf"/>
</dbReference>
<evidence type="ECO:0000313" key="10">
    <source>
        <dbReference type="Proteomes" id="UP000248146"/>
    </source>
</evidence>
<dbReference type="CDD" id="cd01949">
    <property type="entry name" value="GGDEF"/>
    <property type="match status" value="1"/>
</dbReference>
<dbReference type="SMART" id="SM00052">
    <property type="entry name" value="EAL"/>
    <property type="match status" value="1"/>
</dbReference>
<evidence type="ECO:0000259" key="4">
    <source>
        <dbReference type="PROSITE" id="PS50110"/>
    </source>
</evidence>
<dbReference type="SUPFAM" id="SSF141868">
    <property type="entry name" value="EAL domain-like"/>
    <property type="match status" value="1"/>
</dbReference>
<dbReference type="Pfam" id="PF00990">
    <property type="entry name" value="GGDEF"/>
    <property type="match status" value="1"/>
</dbReference>
<dbReference type="InterPro" id="IPR000700">
    <property type="entry name" value="PAS-assoc_C"/>
</dbReference>
<dbReference type="InterPro" id="IPR052155">
    <property type="entry name" value="Biofilm_reg_signaling"/>
</dbReference>
<dbReference type="GO" id="GO:0000160">
    <property type="term" value="P:phosphorelay signal transduction system"/>
    <property type="evidence" value="ECO:0007669"/>
    <property type="project" value="InterPro"/>
</dbReference>
<dbReference type="InterPro" id="IPR013767">
    <property type="entry name" value="PAS_fold"/>
</dbReference>
<dbReference type="InterPro" id="IPR000160">
    <property type="entry name" value="GGDEF_dom"/>
</dbReference>
<dbReference type="InterPro" id="IPR001633">
    <property type="entry name" value="EAL_dom"/>
</dbReference>
<protein>
    <submittedName>
        <fullName evidence="9">Two-component system response regulator</fullName>
    </submittedName>
</protein>
<comment type="caution">
    <text evidence="9">The sequence shown here is derived from an EMBL/GenBank/DDBJ whole genome shotgun (WGS) entry which is preliminary data.</text>
</comment>
<dbReference type="OrthoDB" id="9804951at2"/>
<dbReference type="FunFam" id="3.30.70.270:FF:000001">
    <property type="entry name" value="Diguanylate cyclase domain protein"/>
    <property type="match status" value="1"/>
</dbReference>
<dbReference type="SUPFAM" id="SSF55785">
    <property type="entry name" value="PYP-like sensor domain (PAS domain)"/>
    <property type="match status" value="1"/>
</dbReference>
<dbReference type="SMART" id="SM00086">
    <property type="entry name" value="PAC"/>
    <property type="match status" value="1"/>
</dbReference>
<dbReference type="NCBIfam" id="TIGR00254">
    <property type="entry name" value="GGDEF"/>
    <property type="match status" value="1"/>
</dbReference>
<dbReference type="RefSeq" id="WP_110682533.1">
    <property type="nucleotide sequence ID" value="NZ_QJRX01000005.1"/>
</dbReference>
<comment type="subcellular location">
    <subcellularLocation>
        <location evidence="2">Cell inner membrane</location>
    </subcellularLocation>
</comment>
<dbReference type="EMBL" id="QJRX01000005">
    <property type="protein sequence ID" value="PYC24591.1"/>
    <property type="molecule type" value="Genomic_DNA"/>
</dbReference>
<keyword evidence="3" id="KW-0597">Phosphoprotein</keyword>
<proteinExistence type="predicted"/>
<feature type="domain" description="Response regulatory" evidence="4">
    <location>
        <begin position="4"/>
        <end position="121"/>
    </location>
</feature>
<dbReference type="Proteomes" id="UP000248146">
    <property type="component" value="Unassembled WGS sequence"/>
</dbReference>
<dbReference type="GO" id="GO:0006355">
    <property type="term" value="P:regulation of DNA-templated transcription"/>
    <property type="evidence" value="ECO:0007669"/>
    <property type="project" value="InterPro"/>
</dbReference>
<gene>
    <name evidence="9" type="ORF">DMO17_11015</name>
</gene>
<dbReference type="SMART" id="SM00091">
    <property type="entry name" value="PAS"/>
    <property type="match status" value="1"/>
</dbReference>
<dbReference type="PROSITE" id="PS50113">
    <property type="entry name" value="PAC"/>
    <property type="match status" value="1"/>
</dbReference>
<dbReference type="InterPro" id="IPR035965">
    <property type="entry name" value="PAS-like_dom_sf"/>
</dbReference>
<dbReference type="SUPFAM" id="SSF55073">
    <property type="entry name" value="Nucleotide cyclase"/>
    <property type="match status" value="1"/>
</dbReference>
<evidence type="ECO:0000256" key="3">
    <source>
        <dbReference type="PROSITE-ProRule" id="PRU00169"/>
    </source>
</evidence>
<dbReference type="Gene3D" id="3.40.50.2300">
    <property type="match status" value="1"/>
</dbReference>
<dbReference type="CDD" id="cd01948">
    <property type="entry name" value="EAL"/>
    <property type="match status" value="1"/>
</dbReference>
<evidence type="ECO:0000256" key="1">
    <source>
        <dbReference type="ARBA" id="ARBA00001946"/>
    </source>
</evidence>
<accession>A0A2V4KRW3</accession>
<evidence type="ECO:0000259" key="5">
    <source>
        <dbReference type="PROSITE" id="PS50112"/>
    </source>
</evidence>
<dbReference type="InterPro" id="IPR001789">
    <property type="entry name" value="Sig_transdc_resp-reg_receiver"/>
</dbReference>
<evidence type="ECO:0000259" key="7">
    <source>
        <dbReference type="PROSITE" id="PS50883"/>
    </source>
</evidence>
<dbReference type="SUPFAM" id="SSF52172">
    <property type="entry name" value="CheY-like"/>
    <property type="match status" value="1"/>
</dbReference>
<feature type="domain" description="EAL" evidence="7">
    <location>
        <begin position="428"/>
        <end position="682"/>
    </location>
</feature>
<dbReference type="InterPro" id="IPR001610">
    <property type="entry name" value="PAC"/>
</dbReference>
<evidence type="ECO:0000313" key="9">
    <source>
        <dbReference type="EMBL" id="PYC24591.1"/>
    </source>
</evidence>
<name>A0A2V4KRW3_AQUAC</name>